<evidence type="ECO:0000256" key="12">
    <source>
        <dbReference type="ARBA" id="ARBA00025198"/>
    </source>
</evidence>
<keyword evidence="6 14" id="KW-0812">Transmembrane</keyword>
<evidence type="ECO:0000313" key="17">
    <source>
        <dbReference type="EMBL" id="QQB45958.1"/>
    </source>
</evidence>
<evidence type="ECO:0000256" key="15">
    <source>
        <dbReference type="RuleBase" id="RU003848"/>
    </source>
</evidence>
<sequence>MKNVLYLAAEAPSAGDPGSHLPLTDSISVLLPAPYDIFWSLVAFLVILFVFWKFVLPKFQEVLSEREDLIKGGIQRAEAAQAEAKQALEKYNSQLAEARAEAQQIREEARERGEQIKAEMRAQAAEESNRIIEAGEKQLAAQREQVVSELRRDMGRNSVDLAERLLGQQLSDDLTRSGTIDKFLADLDDVSTVRK</sequence>
<dbReference type="RefSeq" id="WP_005392139.1">
    <property type="nucleotide sequence ID" value="NZ_CP066007.1"/>
</dbReference>
<dbReference type="InterPro" id="IPR050059">
    <property type="entry name" value="ATP_synthase_B_chain"/>
</dbReference>
<dbReference type="InterPro" id="IPR005864">
    <property type="entry name" value="ATP_synth_F0_bsu_bac"/>
</dbReference>
<dbReference type="PANTHER" id="PTHR33445">
    <property type="entry name" value="ATP SYNTHASE SUBUNIT B', CHLOROPLASTIC"/>
    <property type="match status" value="1"/>
</dbReference>
<evidence type="ECO:0000256" key="2">
    <source>
        <dbReference type="ARBA" id="ARBA00005513"/>
    </source>
</evidence>
<keyword evidence="16" id="KW-0175">Coiled coil</keyword>
<keyword evidence="8 14" id="KW-1133">Transmembrane helix</keyword>
<dbReference type="GO" id="GO:0045259">
    <property type="term" value="C:proton-transporting ATP synthase complex"/>
    <property type="evidence" value="ECO:0007669"/>
    <property type="project" value="UniProtKB-KW"/>
</dbReference>
<dbReference type="CDD" id="cd06503">
    <property type="entry name" value="ATP-synt_Fo_b"/>
    <property type="match status" value="1"/>
</dbReference>
<protein>
    <recommendedName>
        <fullName evidence="14">ATP synthase subunit b</fullName>
    </recommendedName>
    <alternativeName>
        <fullName evidence="14">ATP synthase F(0) sector subunit b</fullName>
    </alternativeName>
    <alternativeName>
        <fullName evidence="14">ATPase subunit I</fullName>
    </alternativeName>
    <alternativeName>
        <fullName evidence="14">F-type ATPase subunit b</fullName>
        <shortName evidence="14">F-ATPase subunit b</shortName>
    </alternativeName>
</protein>
<dbReference type="Proteomes" id="UP000617681">
    <property type="component" value="Chromosome"/>
</dbReference>
<dbReference type="InterPro" id="IPR002146">
    <property type="entry name" value="ATP_synth_b/b'su_bac/chlpt"/>
</dbReference>
<dbReference type="InterPro" id="IPR028987">
    <property type="entry name" value="ATP_synth_B-like_membr_sf"/>
</dbReference>
<dbReference type="EMBL" id="CP069534">
    <property type="protein sequence ID" value="QRP71529.1"/>
    <property type="molecule type" value="Genomic_DNA"/>
</dbReference>
<evidence type="ECO:0000256" key="14">
    <source>
        <dbReference type="HAMAP-Rule" id="MF_01398"/>
    </source>
</evidence>
<evidence type="ECO:0000313" key="19">
    <source>
        <dbReference type="Proteomes" id="UP000596145"/>
    </source>
</evidence>
<comment type="subcellular location">
    <subcellularLocation>
        <location evidence="1 14">Cell membrane</location>
        <topology evidence="1 14">Single-pass membrane protein</topology>
    </subcellularLocation>
</comment>
<dbReference type="GO" id="GO:0005886">
    <property type="term" value="C:plasma membrane"/>
    <property type="evidence" value="ECO:0007669"/>
    <property type="project" value="UniProtKB-SubCell"/>
</dbReference>
<evidence type="ECO:0000256" key="5">
    <source>
        <dbReference type="ARBA" id="ARBA00022547"/>
    </source>
</evidence>
<dbReference type="Pfam" id="PF00430">
    <property type="entry name" value="ATP-synt_B"/>
    <property type="match status" value="1"/>
</dbReference>
<dbReference type="NCBIfam" id="NF004412">
    <property type="entry name" value="PRK05759.1-3"/>
    <property type="match status" value="1"/>
</dbReference>
<dbReference type="OrthoDB" id="5242917at2"/>
<name>A0A7T4EEL6_9CORY</name>
<dbReference type="EMBL" id="CP066007">
    <property type="protein sequence ID" value="QQB45958.1"/>
    <property type="molecule type" value="Genomic_DNA"/>
</dbReference>
<evidence type="ECO:0000256" key="7">
    <source>
        <dbReference type="ARBA" id="ARBA00022781"/>
    </source>
</evidence>
<comment type="function">
    <text evidence="14">Component of the F(0) channel, it forms part of the peripheral stalk, linking F(1) to F(0).</text>
</comment>
<dbReference type="NCBIfam" id="TIGR01144">
    <property type="entry name" value="ATP_synt_b"/>
    <property type="match status" value="1"/>
</dbReference>
<accession>A0A7T4EEL6</accession>
<evidence type="ECO:0000256" key="13">
    <source>
        <dbReference type="ARBA" id="ARBA00025830"/>
    </source>
</evidence>
<evidence type="ECO:0000313" key="18">
    <source>
        <dbReference type="EMBL" id="QRP71529.1"/>
    </source>
</evidence>
<feature type="transmembrane region" description="Helical" evidence="14">
    <location>
        <begin position="37"/>
        <end position="56"/>
    </location>
</feature>
<keyword evidence="9 14" id="KW-0406">Ion transport</keyword>
<dbReference type="Proteomes" id="UP000596145">
    <property type="component" value="Chromosome"/>
</dbReference>
<evidence type="ECO:0000256" key="3">
    <source>
        <dbReference type="ARBA" id="ARBA00022448"/>
    </source>
</evidence>
<keyword evidence="5 14" id="KW-0138">CF(0)</keyword>
<evidence type="ECO:0000256" key="9">
    <source>
        <dbReference type="ARBA" id="ARBA00023065"/>
    </source>
</evidence>
<comment type="subunit">
    <text evidence="13 14">F-type ATPases have 2 components, F(1) - the catalytic core - and F(0) - the membrane proton channel. F(1) has five subunits: alpha(3), beta(3), gamma(1), delta(1), epsilon(1). F(0) has three main subunits: a(1), b(2) and c(10-14). The alpha and beta chains form an alternating ring which encloses part of the gamma chain. F(1) is attached to F(0) by a central stalk formed by the gamma and epsilon chains, while a peripheral stalk is formed by the delta and b chains.</text>
</comment>
<reference evidence="17 19" key="1">
    <citation type="submission" date="2020-12" db="EMBL/GenBank/DDBJ databases">
        <title>FDA dAtabase for Regulatory Grade micrObial Sequences (FDA-ARGOS): Supporting development and validation of Infectious Disease Dx tests.</title>
        <authorList>
            <person name="Sproer C."/>
            <person name="Gronow S."/>
            <person name="Severitt S."/>
            <person name="Schroder I."/>
            <person name="Tallon L."/>
            <person name="Sadzewicz L."/>
            <person name="Zhao X."/>
            <person name="Boylan J."/>
            <person name="Ott S."/>
            <person name="Bowen H."/>
            <person name="Vavikolanu K."/>
            <person name="Mehta A."/>
            <person name="Aluvathingal J."/>
            <person name="Nadendla S."/>
            <person name="Lowell S."/>
            <person name="Myers T."/>
            <person name="Yan Y."/>
            <person name="Sichtig H."/>
        </authorList>
    </citation>
    <scope>NUCLEOTIDE SEQUENCE [LARGE SCALE GENOMIC DNA]</scope>
    <source>
        <strain evidence="17 19">FDAARGOS_1053</strain>
        <strain evidence="18">FDAARGOS_1191</strain>
    </source>
</reference>
<organism evidence="17 19">
    <name type="scientific">Corynebacterium glucuronolyticum</name>
    <dbReference type="NCBI Taxonomy" id="39791"/>
    <lineage>
        <taxon>Bacteria</taxon>
        <taxon>Bacillati</taxon>
        <taxon>Actinomycetota</taxon>
        <taxon>Actinomycetes</taxon>
        <taxon>Mycobacteriales</taxon>
        <taxon>Corynebacteriaceae</taxon>
        <taxon>Corynebacterium</taxon>
    </lineage>
</organism>
<keyword evidence="3 14" id="KW-0813">Transport</keyword>
<evidence type="ECO:0000256" key="8">
    <source>
        <dbReference type="ARBA" id="ARBA00022989"/>
    </source>
</evidence>
<evidence type="ECO:0000256" key="10">
    <source>
        <dbReference type="ARBA" id="ARBA00023136"/>
    </source>
</evidence>
<evidence type="ECO:0000256" key="1">
    <source>
        <dbReference type="ARBA" id="ARBA00004162"/>
    </source>
</evidence>
<comment type="similarity">
    <text evidence="2 14 15">Belongs to the ATPase B chain family.</text>
</comment>
<dbReference type="GO" id="GO:0046961">
    <property type="term" value="F:proton-transporting ATPase activity, rotational mechanism"/>
    <property type="evidence" value="ECO:0007669"/>
    <property type="project" value="TreeGrafter"/>
</dbReference>
<evidence type="ECO:0000256" key="16">
    <source>
        <dbReference type="SAM" id="Coils"/>
    </source>
</evidence>
<dbReference type="GeneID" id="92759804"/>
<dbReference type="AlphaFoldDB" id="A0A7T4EEL6"/>
<feature type="coiled-coil region" evidence="16">
    <location>
        <begin position="74"/>
        <end position="145"/>
    </location>
</feature>
<gene>
    <name evidence="14" type="primary">atpF</name>
    <name evidence="17" type="ORF">I6I10_10880</name>
    <name evidence="18" type="ORF">I6J21_05240</name>
</gene>
<dbReference type="SUPFAM" id="SSF81573">
    <property type="entry name" value="F1F0 ATP synthase subunit B, membrane domain"/>
    <property type="match status" value="1"/>
</dbReference>
<evidence type="ECO:0000256" key="11">
    <source>
        <dbReference type="ARBA" id="ARBA00023310"/>
    </source>
</evidence>
<dbReference type="GO" id="GO:0046933">
    <property type="term" value="F:proton-transporting ATP synthase activity, rotational mechanism"/>
    <property type="evidence" value="ECO:0007669"/>
    <property type="project" value="UniProtKB-UniRule"/>
</dbReference>
<evidence type="ECO:0000256" key="6">
    <source>
        <dbReference type="ARBA" id="ARBA00022692"/>
    </source>
</evidence>
<dbReference type="Gene3D" id="1.20.5.620">
    <property type="entry name" value="F1F0 ATP synthase subunit B, membrane domain"/>
    <property type="match status" value="1"/>
</dbReference>
<comment type="function">
    <text evidence="12 14">F(1)F(0) ATP synthase produces ATP from ADP in the presence of a proton or sodium gradient. F-type ATPases consist of two structural domains, F(1) containing the extramembraneous catalytic core and F(0) containing the membrane proton channel, linked together by a central stalk and a peripheral stalk. During catalysis, ATP synthesis in the catalytic domain of F(1) is coupled via a rotary mechanism of the central stalk subunits to proton translocation.</text>
</comment>
<evidence type="ECO:0000256" key="4">
    <source>
        <dbReference type="ARBA" id="ARBA00022475"/>
    </source>
</evidence>
<keyword evidence="10 14" id="KW-0472">Membrane</keyword>
<keyword evidence="7 14" id="KW-0375">Hydrogen ion transport</keyword>
<keyword evidence="4 14" id="KW-1003">Cell membrane</keyword>
<keyword evidence="11 14" id="KW-0066">ATP synthesis</keyword>
<proteinExistence type="inferred from homology"/>
<dbReference type="HAMAP" id="MF_01398">
    <property type="entry name" value="ATP_synth_b_bprime"/>
    <property type="match status" value="1"/>
</dbReference>
<dbReference type="PANTHER" id="PTHR33445:SF1">
    <property type="entry name" value="ATP SYNTHASE SUBUNIT B"/>
    <property type="match status" value="1"/>
</dbReference>